<sequence>MGFSDVVADRGWRRPPGGCGQGRTGSAEQRRLGIASQLRRRNSQRNCSCTHSPIATRWPTSTPLRIPLLPTDASNMSNPKAIPQLMNFGADTSRELGARSSEKAARWIRTMESALKPPRKDELVSCSHTRWQAFRWDAAHARAFKLQENNDAYMLSRCSNRMHSIGWTVFSSVHNDPMASDVIAPSPWTIFDCKNGFRLFTEAKDGGSEGKCTFPCMIKVGIAMGALELNHLPDSQHACLKSRLT</sequence>
<dbReference type="EMBL" id="CM000138">
    <property type="protein sequence ID" value="EAZ12240.1"/>
    <property type="molecule type" value="Genomic_DNA"/>
</dbReference>
<evidence type="ECO:0000256" key="1">
    <source>
        <dbReference type="SAM" id="MobiDB-lite"/>
    </source>
</evidence>
<dbReference type="Proteomes" id="UP000007752">
    <property type="component" value="Chromosome 1"/>
</dbReference>
<feature type="region of interest" description="Disordered" evidence="1">
    <location>
        <begin position="1"/>
        <end position="28"/>
    </location>
</feature>
<proteinExistence type="predicted"/>
<reference evidence="2" key="1">
    <citation type="journal article" date="2005" name="PLoS Biol.">
        <title>The genomes of Oryza sativa: a history of duplications.</title>
        <authorList>
            <person name="Yu J."/>
            <person name="Wang J."/>
            <person name="Lin W."/>
            <person name="Li S."/>
            <person name="Li H."/>
            <person name="Zhou J."/>
            <person name="Ni P."/>
            <person name="Dong W."/>
            <person name="Hu S."/>
            <person name="Zeng C."/>
            <person name="Zhang J."/>
            <person name="Zhang Y."/>
            <person name="Li R."/>
            <person name="Xu Z."/>
            <person name="Li S."/>
            <person name="Li X."/>
            <person name="Zheng H."/>
            <person name="Cong L."/>
            <person name="Lin L."/>
            <person name="Yin J."/>
            <person name="Geng J."/>
            <person name="Li G."/>
            <person name="Shi J."/>
            <person name="Liu J."/>
            <person name="Lv H."/>
            <person name="Li J."/>
            <person name="Wang J."/>
            <person name="Deng Y."/>
            <person name="Ran L."/>
            <person name="Shi X."/>
            <person name="Wang X."/>
            <person name="Wu Q."/>
            <person name="Li C."/>
            <person name="Ren X."/>
            <person name="Wang J."/>
            <person name="Wang X."/>
            <person name="Li D."/>
            <person name="Liu D."/>
            <person name="Zhang X."/>
            <person name="Ji Z."/>
            <person name="Zhao W."/>
            <person name="Sun Y."/>
            <person name="Zhang Z."/>
            <person name="Bao J."/>
            <person name="Han Y."/>
            <person name="Dong L."/>
            <person name="Ji J."/>
            <person name="Chen P."/>
            <person name="Wu S."/>
            <person name="Liu J."/>
            <person name="Xiao Y."/>
            <person name="Bu D."/>
            <person name="Tan J."/>
            <person name="Yang L."/>
            <person name="Ye C."/>
            <person name="Zhang J."/>
            <person name="Xu J."/>
            <person name="Zhou Y."/>
            <person name="Yu Y."/>
            <person name="Zhang B."/>
            <person name="Zhuang S."/>
            <person name="Wei H."/>
            <person name="Liu B."/>
            <person name="Lei M."/>
            <person name="Yu H."/>
            <person name="Li Y."/>
            <person name="Xu H."/>
            <person name="Wei S."/>
            <person name="He X."/>
            <person name="Fang L."/>
            <person name="Zhang Z."/>
            <person name="Zhang Y."/>
            <person name="Huang X."/>
            <person name="Su Z."/>
            <person name="Tong W."/>
            <person name="Li J."/>
            <person name="Tong Z."/>
            <person name="Li S."/>
            <person name="Ye J."/>
            <person name="Wang L."/>
            <person name="Fang L."/>
            <person name="Lei T."/>
            <person name="Chen C."/>
            <person name="Chen H."/>
            <person name="Xu Z."/>
            <person name="Li H."/>
            <person name="Huang H."/>
            <person name="Zhang F."/>
            <person name="Xu H."/>
            <person name="Li N."/>
            <person name="Zhao C."/>
            <person name="Li S."/>
            <person name="Dong L."/>
            <person name="Huang Y."/>
            <person name="Li L."/>
            <person name="Xi Y."/>
            <person name="Qi Q."/>
            <person name="Li W."/>
            <person name="Zhang B."/>
            <person name="Hu W."/>
            <person name="Zhang Y."/>
            <person name="Tian X."/>
            <person name="Jiao Y."/>
            <person name="Liang X."/>
            <person name="Jin J."/>
            <person name="Gao L."/>
            <person name="Zheng W."/>
            <person name="Hao B."/>
            <person name="Liu S."/>
            <person name="Wang W."/>
            <person name="Yuan L."/>
            <person name="Cao M."/>
            <person name="McDermott J."/>
            <person name="Samudrala R."/>
            <person name="Wang J."/>
            <person name="Wong G.K."/>
            <person name="Yang H."/>
        </authorList>
    </citation>
    <scope>NUCLEOTIDE SEQUENCE [LARGE SCALE GENOMIC DNA]</scope>
</reference>
<gene>
    <name evidence="2" type="ORF">OsJ_02127</name>
</gene>
<reference evidence="2" key="2">
    <citation type="submission" date="2008-12" db="EMBL/GenBank/DDBJ databases">
        <title>Improved gene annotation of the rice (Oryza sativa) genomes.</title>
        <authorList>
            <person name="Wang J."/>
            <person name="Li R."/>
            <person name="Fan W."/>
            <person name="Huang Q."/>
            <person name="Zhang J."/>
            <person name="Zhou Y."/>
            <person name="Hu Y."/>
            <person name="Zi S."/>
            <person name="Li J."/>
            <person name="Ni P."/>
            <person name="Zheng H."/>
            <person name="Zhang Y."/>
            <person name="Zhao M."/>
            <person name="Hao Q."/>
            <person name="McDermott J."/>
            <person name="Samudrala R."/>
            <person name="Kristiansen K."/>
            <person name="Wong G.K.-S."/>
        </authorList>
    </citation>
    <scope>NUCLEOTIDE SEQUENCE</scope>
</reference>
<dbReference type="AlphaFoldDB" id="A2ZU43"/>
<name>A2ZU43_ORYSJ</name>
<protein>
    <submittedName>
        <fullName evidence="2">Uncharacterized protein</fullName>
    </submittedName>
</protein>
<accession>A2ZU43</accession>
<evidence type="ECO:0000313" key="2">
    <source>
        <dbReference type="EMBL" id="EAZ12240.1"/>
    </source>
</evidence>
<organism evidence="2">
    <name type="scientific">Oryza sativa subsp. japonica</name>
    <name type="common">Rice</name>
    <dbReference type="NCBI Taxonomy" id="39947"/>
    <lineage>
        <taxon>Eukaryota</taxon>
        <taxon>Viridiplantae</taxon>
        <taxon>Streptophyta</taxon>
        <taxon>Embryophyta</taxon>
        <taxon>Tracheophyta</taxon>
        <taxon>Spermatophyta</taxon>
        <taxon>Magnoliopsida</taxon>
        <taxon>Liliopsida</taxon>
        <taxon>Poales</taxon>
        <taxon>Poaceae</taxon>
        <taxon>BOP clade</taxon>
        <taxon>Oryzoideae</taxon>
        <taxon>Oryzeae</taxon>
        <taxon>Oryzinae</taxon>
        <taxon>Oryza</taxon>
        <taxon>Oryza sativa</taxon>
    </lineage>
</organism>